<name>A0A8T0IFJ3_CERPU</name>
<evidence type="ECO:0000313" key="2">
    <source>
        <dbReference type="Proteomes" id="UP000822688"/>
    </source>
</evidence>
<dbReference type="Proteomes" id="UP000822688">
    <property type="component" value="Chromosome 4"/>
</dbReference>
<accession>A0A8T0IFJ3</accession>
<keyword evidence="2" id="KW-1185">Reference proteome</keyword>
<comment type="caution">
    <text evidence="1">The sequence shown here is derived from an EMBL/GenBank/DDBJ whole genome shotgun (WGS) entry which is preliminary data.</text>
</comment>
<evidence type="ECO:0000313" key="1">
    <source>
        <dbReference type="EMBL" id="KAG0581298.1"/>
    </source>
</evidence>
<gene>
    <name evidence="1" type="ORF">KC19_4G240800</name>
</gene>
<dbReference type="EMBL" id="CM026424">
    <property type="protein sequence ID" value="KAG0581298.1"/>
    <property type="molecule type" value="Genomic_DNA"/>
</dbReference>
<sequence>MLYACSPFVHTIHTHDNNPQLAPVYPIQNVRHLSQNVSPTLHSPAPSPKFLNTDTCHCAPRCAEMTPVPPTYTFCRELYSRRDITSYANIKLWNIDCRTPPLFNTETLERWQTMASKR</sequence>
<dbReference type="AlphaFoldDB" id="A0A8T0IFJ3"/>
<proteinExistence type="predicted"/>
<protein>
    <submittedName>
        <fullName evidence="1">Uncharacterized protein</fullName>
    </submittedName>
</protein>
<reference evidence="1" key="1">
    <citation type="submission" date="2020-06" db="EMBL/GenBank/DDBJ databases">
        <title>WGS assembly of Ceratodon purpureus strain R40.</title>
        <authorList>
            <person name="Carey S.B."/>
            <person name="Jenkins J."/>
            <person name="Shu S."/>
            <person name="Lovell J.T."/>
            <person name="Sreedasyam A."/>
            <person name="Maumus F."/>
            <person name="Tiley G.P."/>
            <person name="Fernandez-Pozo N."/>
            <person name="Barry K."/>
            <person name="Chen C."/>
            <person name="Wang M."/>
            <person name="Lipzen A."/>
            <person name="Daum C."/>
            <person name="Saski C.A."/>
            <person name="Payton A.C."/>
            <person name="Mcbreen J.C."/>
            <person name="Conrad R.E."/>
            <person name="Kollar L.M."/>
            <person name="Olsson S."/>
            <person name="Huttunen S."/>
            <person name="Landis J.B."/>
            <person name="Wickett N.J."/>
            <person name="Johnson M.G."/>
            <person name="Rensing S.A."/>
            <person name="Grimwood J."/>
            <person name="Schmutz J."/>
            <person name="Mcdaniel S.F."/>
        </authorList>
    </citation>
    <scope>NUCLEOTIDE SEQUENCE</scope>
    <source>
        <strain evidence="1">R40</strain>
    </source>
</reference>
<organism evidence="1 2">
    <name type="scientific">Ceratodon purpureus</name>
    <name type="common">Fire moss</name>
    <name type="synonym">Dicranum purpureum</name>
    <dbReference type="NCBI Taxonomy" id="3225"/>
    <lineage>
        <taxon>Eukaryota</taxon>
        <taxon>Viridiplantae</taxon>
        <taxon>Streptophyta</taxon>
        <taxon>Embryophyta</taxon>
        <taxon>Bryophyta</taxon>
        <taxon>Bryophytina</taxon>
        <taxon>Bryopsida</taxon>
        <taxon>Dicranidae</taxon>
        <taxon>Pseudoditrichales</taxon>
        <taxon>Ditrichaceae</taxon>
        <taxon>Ceratodon</taxon>
    </lineage>
</organism>